<dbReference type="InterPro" id="IPR004629">
    <property type="entry name" value="WecG_TagA_CpsF"/>
</dbReference>
<dbReference type="PANTHER" id="PTHR34136">
    <property type="match status" value="1"/>
</dbReference>
<dbReference type="EMBL" id="CP073720">
    <property type="protein sequence ID" value="UWP83257.1"/>
    <property type="molecule type" value="Genomic_DNA"/>
</dbReference>
<evidence type="ECO:0000313" key="4">
    <source>
        <dbReference type="Proteomes" id="UP001059617"/>
    </source>
</evidence>
<keyword evidence="2" id="KW-0808">Transferase</keyword>
<proteinExistence type="predicted"/>
<reference evidence="3" key="1">
    <citation type="submission" date="2021-04" db="EMBL/GenBank/DDBJ databases">
        <authorList>
            <person name="Hartkoorn R.C."/>
            <person name="Beaudoing E."/>
            <person name="Hot D."/>
        </authorList>
    </citation>
    <scope>NUCLEOTIDE SEQUENCE</scope>
    <source>
        <strain evidence="3">NRRL B-16292</strain>
    </source>
</reference>
<sequence length="281" mass="30465">MATDVVPIDLTVSPSGGKRNVLGVLVDVIDYDAAVDRVVEAAVRRRPFILTALAVHGVMTGVGDLRHNARLNAFDVVAPDGQPVRWALNLLHAAGLRDWVSGPELMLRVLWRAAVEDLPVYLYGSTQRTVDRLAAALTLLIPGLRIAGTEPSKFRAALPGEEVEIAGRIAGSGARLVLVGLGCPRQESFAHAMRPFLDMPILAVGAAFDYHAGLLRPAPRWMQRAGLAWLWRLAGEPRRLAHRYLVLGPRYLLRLAAQASRLWTPSAPGPAAHRPAELPPV</sequence>
<evidence type="ECO:0000313" key="3">
    <source>
        <dbReference type="EMBL" id="UWP83257.1"/>
    </source>
</evidence>
<reference evidence="3" key="2">
    <citation type="submission" date="2022-09" db="EMBL/GenBank/DDBJ databases">
        <title>Biosynthetic gene clusters of Dactylosporangioum fulvum.</title>
        <authorList>
            <person name="Caradec T."/>
        </authorList>
    </citation>
    <scope>NUCLEOTIDE SEQUENCE</scope>
    <source>
        <strain evidence="3">NRRL B-16292</strain>
    </source>
</reference>
<evidence type="ECO:0000256" key="1">
    <source>
        <dbReference type="ARBA" id="ARBA00022676"/>
    </source>
</evidence>
<dbReference type="PANTHER" id="PTHR34136:SF1">
    <property type="entry name" value="UDP-N-ACETYL-D-MANNOSAMINURONIC ACID TRANSFERASE"/>
    <property type="match status" value="1"/>
</dbReference>
<dbReference type="RefSeq" id="WP_259861039.1">
    <property type="nucleotide sequence ID" value="NZ_BAAAST010000066.1"/>
</dbReference>
<dbReference type="Pfam" id="PF03808">
    <property type="entry name" value="Glyco_tran_WecG"/>
    <property type="match status" value="1"/>
</dbReference>
<evidence type="ECO:0000256" key="2">
    <source>
        <dbReference type="ARBA" id="ARBA00022679"/>
    </source>
</evidence>
<keyword evidence="1" id="KW-0328">Glycosyltransferase</keyword>
<dbReference type="CDD" id="cd06533">
    <property type="entry name" value="Glyco_transf_WecG_TagA"/>
    <property type="match status" value="1"/>
</dbReference>
<gene>
    <name evidence="3" type="ORF">Dfulv_02840</name>
</gene>
<organism evidence="3 4">
    <name type="scientific">Dactylosporangium fulvum</name>
    <dbReference type="NCBI Taxonomy" id="53359"/>
    <lineage>
        <taxon>Bacteria</taxon>
        <taxon>Bacillati</taxon>
        <taxon>Actinomycetota</taxon>
        <taxon>Actinomycetes</taxon>
        <taxon>Micromonosporales</taxon>
        <taxon>Micromonosporaceae</taxon>
        <taxon>Dactylosporangium</taxon>
    </lineage>
</organism>
<keyword evidence="4" id="KW-1185">Reference proteome</keyword>
<protein>
    <submittedName>
        <fullName evidence="3">WecB/TagA/CpsF family glycosyltransferase</fullName>
    </submittedName>
</protein>
<dbReference type="NCBIfam" id="TIGR00696">
    <property type="entry name" value="wecG_tagA_cpsF"/>
    <property type="match status" value="1"/>
</dbReference>
<name>A0ABY5VZP5_9ACTN</name>
<accession>A0ABY5VZP5</accession>
<dbReference type="Proteomes" id="UP001059617">
    <property type="component" value="Chromosome"/>
</dbReference>